<protein>
    <submittedName>
        <fullName evidence="2">Unannotated protein</fullName>
    </submittedName>
</protein>
<feature type="compositionally biased region" description="Polar residues" evidence="1">
    <location>
        <begin position="1"/>
        <end position="13"/>
    </location>
</feature>
<dbReference type="EMBL" id="CAFBLP010000051">
    <property type="protein sequence ID" value="CAB4884593.1"/>
    <property type="molecule type" value="Genomic_DNA"/>
</dbReference>
<sequence length="260" mass="28475">MQDVPQSAANTTAPGVHRTPTRAKRSAAPQAFPPLQAVADPAAPEAPAPSSGSILDQHPRASPIHITHETSITGAHADALWDAYRANFEPLASLAVLQHFYSRDEVLAELSNPRILKIVGWQDGQPVGLAMVTNSLEDVPQISPEFLRSSYPDHAATNTIYFGILVMVVPELRGRTLFSRLYIELWQVPATAGGVLVFDICDFNRLSFEADTLTQRIADNFPQSSVRVIDRQTWYVAELPRPIPSHPSLSVPASRSSIKR</sequence>
<organism evidence="2">
    <name type="scientific">freshwater metagenome</name>
    <dbReference type="NCBI Taxonomy" id="449393"/>
    <lineage>
        <taxon>unclassified sequences</taxon>
        <taxon>metagenomes</taxon>
        <taxon>ecological metagenomes</taxon>
    </lineage>
</organism>
<dbReference type="InterPro" id="IPR016181">
    <property type="entry name" value="Acyl_CoA_acyltransferase"/>
</dbReference>
<reference evidence="2" key="1">
    <citation type="submission" date="2020-05" db="EMBL/GenBank/DDBJ databases">
        <authorList>
            <person name="Chiriac C."/>
            <person name="Salcher M."/>
            <person name="Ghai R."/>
            <person name="Kavagutti S V."/>
        </authorList>
    </citation>
    <scope>NUCLEOTIDE SEQUENCE</scope>
</reference>
<feature type="region of interest" description="Disordered" evidence="1">
    <location>
        <begin position="1"/>
        <end position="35"/>
    </location>
</feature>
<name>A0A6J7EZ23_9ZZZZ</name>
<dbReference type="AlphaFoldDB" id="A0A6J7EZ23"/>
<accession>A0A6J7EZ23</accession>
<gene>
    <name evidence="2" type="ORF">UFOPK3376_01942</name>
</gene>
<proteinExistence type="predicted"/>
<evidence type="ECO:0000313" key="2">
    <source>
        <dbReference type="EMBL" id="CAB4884593.1"/>
    </source>
</evidence>
<dbReference type="SUPFAM" id="SSF55729">
    <property type="entry name" value="Acyl-CoA N-acyltransferases (Nat)"/>
    <property type="match status" value="1"/>
</dbReference>
<evidence type="ECO:0000256" key="1">
    <source>
        <dbReference type="SAM" id="MobiDB-lite"/>
    </source>
</evidence>